<dbReference type="Pfam" id="PF04466">
    <property type="entry name" value="Terminase_3"/>
    <property type="match status" value="1"/>
</dbReference>
<name>A0A2S0KQ30_9FIRM</name>
<dbReference type="KEGG" id="fsa:C5Q98_06225"/>
<dbReference type="EMBL" id="CP027226">
    <property type="protein sequence ID" value="AVM43151.1"/>
    <property type="molecule type" value="Genomic_DNA"/>
</dbReference>
<accession>A0A2S0KQ30</accession>
<keyword evidence="3" id="KW-1185">Reference proteome</keyword>
<feature type="domain" description="Phage terminase large subunit N-terminal" evidence="1">
    <location>
        <begin position="112"/>
        <end position="242"/>
    </location>
</feature>
<dbReference type="Gene3D" id="3.30.420.280">
    <property type="match status" value="1"/>
</dbReference>
<sequence length="458" mass="52772">MNKTTNDLDLSVSNNLIPYARFNNKQVNYILRSQIAWLNVLEGGKRSGKNITNLVAWAMVLDKHPDKIHLAAGYTKGTSRMNIIDSNGFGLKFIYKGRCREGLYQGIEALYIQTKTGEKVVLIVGGEKISDVARIKGFSPGTVYLTEVNEMNPYFVRETRDRIIASKDPKMFMDLNPKPPRHWFYADFLDPHMEAQAKDKYYGLNYAHMTIADNMSLSDKKLRDTLKTYDRDSQWFKRDILGLRTTAEGRIYTGYKYKDVAVTPEWIKKQKFIEFSVGIDIGGTDATVATITGFTPRYETTVLIDGYYHKQGINQEKDHADYAREIVAFIKPYTLVYPKLASSVIFSDSADKLFRQALRKELDQQGLRNMSVTPSYKADGIEDRIRLMQILINQGRKKIKVGLEPWFNAYEQAVWDTDKYQEKEWVRVDDGSYPVDCLDSDEYSIQPYKPNLLREGQF</sequence>
<protein>
    <submittedName>
        <fullName evidence="2">PBSX family phage terminase large subunit</fullName>
    </submittedName>
</protein>
<proteinExistence type="predicted"/>
<dbReference type="AlphaFoldDB" id="A0A2S0KQ30"/>
<reference evidence="3" key="1">
    <citation type="submission" date="2018-02" db="EMBL/GenBank/DDBJ databases">
        <authorList>
            <person name="Holder M.E."/>
            <person name="Ajami N.J."/>
            <person name="Petrosino J.F."/>
        </authorList>
    </citation>
    <scope>NUCLEOTIDE SEQUENCE [LARGE SCALE GENOMIC DNA]</scope>
    <source>
        <strain evidence="3">CCUG 47711</strain>
    </source>
</reference>
<dbReference type="InterPro" id="IPR027417">
    <property type="entry name" value="P-loop_NTPase"/>
</dbReference>
<dbReference type="InterPro" id="IPR035412">
    <property type="entry name" value="Terminase_L_N"/>
</dbReference>
<evidence type="ECO:0000313" key="3">
    <source>
        <dbReference type="Proteomes" id="UP000237947"/>
    </source>
</evidence>
<dbReference type="Proteomes" id="UP000237947">
    <property type="component" value="Chromosome"/>
</dbReference>
<organism evidence="2 3">
    <name type="scientific">Fastidiosipila sanguinis</name>
    <dbReference type="NCBI Taxonomy" id="236753"/>
    <lineage>
        <taxon>Bacteria</taxon>
        <taxon>Bacillati</taxon>
        <taxon>Bacillota</taxon>
        <taxon>Clostridia</taxon>
        <taxon>Eubacteriales</taxon>
        <taxon>Oscillospiraceae</taxon>
        <taxon>Fastidiosipila</taxon>
    </lineage>
</organism>
<dbReference type="OrthoDB" id="4498710at2"/>
<gene>
    <name evidence="2" type="ORF">C5Q98_06225</name>
</gene>
<dbReference type="Gene3D" id="3.40.50.300">
    <property type="entry name" value="P-loop containing nucleotide triphosphate hydrolases"/>
    <property type="match status" value="1"/>
</dbReference>
<dbReference type="RefSeq" id="WP_106013094.1">
    <property type="nucleotide sequence ID" value="NZ_CP027226.1"/>
</dbReference>
<evidence type="ECO:0000259" key="1">
    <source>
        <dbReference type="Pfam" id="PF04466"/>
    </source>
</evidence>
<evidence type="ECO:0000313" key="2">
    <source>
        <dbReference type="EMBL" id="AVM43151.1"/>
    </source>
</evidence>